<organism evidence="1 2">
    <name type="scientific">Micavibrio aeruginosavorus</name>
    <dbReference type="NCBI Taxonomy" id="349221"/>
    <lineage>
        <taxon>Bacteria</taxon>
        <taxon>Pseudomonadati</taxon>
        <taxon>Bdellovibrionota</taxon>
        <taxon>Bdellovibrionia</taxon>
        <taxon>Bdellovibrionales</taxon>
        <taxon>Pseudobdellovibrionaceae</taxon>
        <taxon>Micavibrio</taxon>
    </lineage>
</organism>
<accession>A0A7T5UFU7</accession>
<evidence type="ECO:0000313" key="1">
    <source>
        <dbReference type="EMBL" id="QQG35554.1"/>
    </source>
</evidence>
<dbReference type="InterPro" id="IPR009964">
    <property type="entry name" value="DUF1491"/>
</dbReference>
<gene>
    <name evidence="1" type="ORF">HYS17_08475</name>
</gene>
<sequence length="113" mass="12871">MSQDDRIPIAVWIDAHLRKWQADGRCCYILNKGAYASGTILLKINLLGPGCLLLQQQRNLDGDLGWMKLLKGGIRPETEADDYICRAIDRDPDLWVIEIEDREGLNPFEGKIF</sequence>
<dbReference type="EMBL" id="CP066681">
    <property type="protein sequence ID" value="QQG35554.1"/>
    <property type="molecule type" value="Genomic_DNA"/>
</dbReference>
<dbReference type="Gene3D" id="3.40.1530.20">
    <property type="entry name" value="Protein of unknown function (DUF1491)"/>
    <property type="match status" value="1"/>
</dbReference>
<dbReference type="Pfam" id="PF07372">
    <property type="entry name" value="DUF1491"/>
    <property type="match status" value="1"/>
</dbReference>
<name>A0A7T5UFU7_9BACT</name>
<protein>
    <submittedName>
        <fullName evidence="1">DUF1491 family protein</fullName>
    </submittedName>
</protein>
<evidence type="ECO:0000313" key="2">
    <source>
        <dbReference type="Proteomes" id="UP000595362"/>
    </source>
</evidence>
<proteinExistence type="predicted"/>
<reference evidence="1 2" key="1">
    <citation type="submission" date="2020-07" db="EMBL/GenBank/DDBJ databases">
        <title>Huge and variable diversity of episymbiotic CPR bacteria and DPANN archaea in groundwater ecosystems.</title>
        <authorList>
            <person name="He C.Y."/>
            <person name="Keren R."/>
            <person name="Whittaker M."/>
            <person name="Farag I.F."/>
            <person name="Doudna J."/>
            <person name="Cate J.H.D."/>
            <person name="Banfield J.F."/>
        </authorList>
    </citation>
    <scope>NUCLEOTIDE SEQUENCE [LARGE SCALE GENOMIC DNA]</scope>
    <source>
        <strain evidence="1">NC_groundwater_70_Ag_B-0.1um_54_66</strain>
    </source>
</reference>
<dbReference type="AlphaFoldDB" id="A0A7T5UFU7"/>
<dbReference type="Proteomes" id="UP000595362">
    <property type="component" value="Chromosome"/>
</dbReference>